<comment type="function">
    <text evidence="1">Component of the EKC/KEOPS complex that is required for the formation of a threonylcarbamoyl group on adenosine at position 37 (t(6)A37) in tRNAs that read codons beginning with adenine. The complex is probably involved in the transfer of the threonylcarbamoyl moiety of threonylcarbamoyl-AMP (TC-AMP) to the N6 group of A37. BUD32 has ATPase activity in the context of the EKC/KEOPS complex and likely plays a supporting role to the catalytic subunit KAE1. The EKC/KEOPS complex also promotes both telomere uncapping and telomere elongation. The complex is required for efficient recruitment of transcriptional coactivators.</text>
</comment>
<dbReference type="Gene3D" id="1.10.510.10">
    <property type="entry name" value="Transferase(Phosphotransferase) domain 1"/>
    <property type="match status" value="1"/>
</dbReference>
<evidence type="ECO:0000256" key="12">
    <source>
        <dbReference type="ARBA" id="ARBA00033194"/>
    </source>
</evidence>
<comment type="subunit">
    <text evidence="2">Component of the EKC/KEOPS complex composed of at least BUD32, CGI121, GON7, KAE1 and PCC1; the whole complex dimerizes.</text>
</comment>
<evidence type="ECO:0000256" key="15">
    <source>
        <dbReference type="SAM" id="MobiDB-lite"/>
    </source>
</evidence>
<dbReference type="InterPro" id="IPR011009">
    <property type="entry name" value="Kinase-like_dom_sf"/>
</dbReference>
<dbReference type="EC" id="2.7.11.1" evidence="3"/>
<dbReference type="GO" id="GO:0005634">
    <property type="term" value="C:nucleus"/>
    <property type="evidence" value="ECO:0007669"/>
    <property type="project" value="TreeGrafter"/>
</dbReference>
<dbReference type="PROSITE" id="PS00109">
    <property type="entry name" value="PROTEIN_KINASE_TYR"/>
    <property type="match status" value="1"/>
</dbReference>
<dbReference type="EMBL" id="FJOG01000032">
    <property type="protein sequence ID" value="CZR65629.1"/>
    <property type="molecule type" value="Genomic_DNA"/>
</dbReference>
<accession>A0A1L7XKR1</accession>
<keyword evidence="18" id="KW-1185">Reference proteome</keyword>
<evidence type="ECO:0000256" key="14">
    <source>
        <dbReference type="ARBA" id="ARBA00048679"/>
    </source>
</evidence>
<proteinExistence type="predicted"/>
<evidence type="ECO:0000256" key="5">
    <source>
        <dbReference type="ARBA" id="ARBA00019973"/>
    </source>
</evidence>
<dbReference type="Proteomes" id="UP000184330">
    <property type="component" value="Unassembled WGS sequence"/>
</dbReference>
<comment type="catalytic activity">
    <reaction evidence="14">
        <text>L-seryl-[protein] + ATP = O-phospho-L-seryl-[protein] + ADP + H(+)</text>
        <dbReference type="Rhea" id="RHEA:17989"/>
        <dbReference type="Rhea" id="RHEA-COMP:9863"/>
        <dbReference type="Rhea" id="RHEA-COMP:11604"/>
        <dbReference type="ChEBI" id="CHEBI:15378"/>
        <dbReference type="ChEBI" id="CHEBI:29999"/>
        <dbReference type="ChEBI" id="CHEBI:30616"/>
        <dbReference type="ChEBI" id="CHEBI:83421"/>
        <dbReference type="ChEBI" id="CHEBI:456216"/>
        <dbReference type="EC" id="2.7.11.1"/>
    </reaction>
</comment>
<dbReference type="InterPro" id="IPR008266">
    <property type="entry name" value="Tyr_kinase_AS"/>
</dbReference>
<feature type="compositionally biased region" description="Polar residues" evidence="15">
    <location>
        <begin position="453"/>
        <end position="465"/>
    </location>
</feature>
<evidence type="ECO:0000313" key="17">
    <source>
        <dbReference type="EMBL" id="CZR65629.1"/>
    </source>
</evidence>
<reference evidence="17 18" key="1">
    <citation type="submission" date="2016-03" db="EMBL/GenBank/DDBJ databases">
        <authorList>
            <person name="Ploux O."/>
        </authorList>
    </citation>
    <scope>NUCLEOTIDE SEQUENCE [LARGE SCALE GENOMIC DNA]</scope>
    <source>
        <strain evidence="17 18">UAMH 11012</strain>
    </source>
</reference>
<keyword evidence="7" id="KW-0808">Transferase</keyword>
<keyword evidence="10" id="KW-0067">ATP-binding</keyword>
<evidence type="ECO:0000259" key="16">
    <source>
        <dbReference type="PROSITE" id="PS50011"/>
    </source>
</evidence>
<dbReference type="Gene3D" id="3.30.200.20">
    <property type="entry name" value="Phosphorylase Kinase, domain 1"/>
    <property type="match status" value="1"/>
</dbReference>
<dbReference type="PROSITE" id="PS50011">
    <property type="entry name" value="PROTEIN_KINASE_DOM"/>
    <property type="match status" value="1"/>
</dbReference>
<evidence type="ECO:0000256" key="2">
    <source>
        <dbReference type="ARBA" id="ARBA00011534"/>
    </source>
</evidence>
<evidence type="ECO:0000256" key="1">
    <source>
        <dbReference type="ARBA" id="ARBA00003747"/>
    </source>
</evidence>
<dbReference type="GO" id="GO:0004674">
    <property type="term" value="F:protein serine/threonine kinase activity"/>
    <property type="evidence" value="ECO:0007669"/>
    <property type="project" value="UniProtKB-KW"/>
</dbReference>
<evidence type="ECO:0000256" key="13">
    <source>
        <dbReference type="ARBA" id="ARBA00047899"/>
    </source>
</evidence>
<evidence type="ECO:0000256" key="7">
    <source>
        <dbReference type="ARBA" id="ARBA00022679"/>
    </source>
</evidence>
<evidence type="ECO:0000256" key="10">
    <source>
        <dbReference type="ARBA" id="ARBA00022840"/>
    </source>
</evidence>
<dbReference type="OrthoDB" id="4062651at2759"/>
<protein>
    <recommendedName>
        <fullName evidence="5">EKC/KEOPS complex subunit BUD32</fullName>
        <ecNumber evidence="3">2.7.11.1</ecNumber>
    </recommendedName>
    <alternativeName>
        <fullName evidence="11 12">Atypical Serine/threonine protein kinase BUD32</fullName>
    </alternativeName>
    <alternativeName>
        <fullName evidence="4">EKC/KEOPS complex subunit bud32</fullName>
    </alternativeName>
</protein>
<evidence type="ECO:0000256" key="3">
    <source>
        <dbReference type="ARBA" id="ARBA00012513"/>
    </source>
</evidence>
<evidence type="ECO:0000256" key="11">
    <source>
        <dbReference type="ARBA" id="ARBA00030980"/>
    </source>
</evidence>
<gene>
    <name evidence="17" type="ORF">PAC_15529</name>
</gene>
<evidence type="ECO:0000256" key="4">
    <source>
        <dbReference type="ARBA" id="ARBA00013948"/>
    </source>
</evidence>
<keyword evidence="6" id="KW-0723">Serine/threonine-protein kinase</keyword>
<keyword evidence="9" id="KW-0418">Kinase</keyword>
<dbReference type="InterPro" id="IPR050660">
    <property type="entry name" value="NEK_Ser/Thr_kinase"/>
</dbReference>
<dbReference type="CDD" id="cd00180">
    <property type="entry name" value="PKc"/>
    <property type="match status" value="1"/>
</dbReference>
<evidence type="ECO:0000256" key="6">
    <source>
        <dbReference type="ARBA" id="ARBA00022527"/>
    </source>
</evidence>
<keyword evidence="8" id="KW-0547">Nucleotide-binding</keyword>
<comment type="catalytic activity">
    <reaction evidence="13">
        <text>L-threonyl-[protein] + ATP = O-phospho-L-threonyl-[protein] + ADP + H(+)</text>
        <dbReference type="Rhea" id="RHEA:46608"/>
        <dbReference type="Rhea" id="RHEA-COMP:11060"/>
        <dbReference type="Rhea" id="RHEA-COMP:11605"/>
        <dbReference type="ChEBI" id="CHEBI:15378"/>
        <dbReference type="ChEBI" id="CHEBI:30013"/>
        <dbReference type="ChEBI" id="CHEBI:30616"/>
        <dbReference type="ChEBI" id="CHEBI:61977"/>
        <dbReference type="ChEBI" id="CHEBI:456216"/>
        <dbReference type="EC" id="2.7.11.1"/>
    </reaction>
</comment>
<organism evidence="17 18">
    <name type="scientific">Phialocephala subalpina</name>
    <dbReference type="NCBI Taxonomy" id="576137"/>
    <lineage>
        <taxon>Eukaryota</taxon>
        <taxon>Fungi</taxon>
        <taxon>Dikarya</taxon>
        <taxon>Ascomycota</taxon>
        <taxon>Pezizomycotina</taxon>
        <taxon>Leotiomycetes</taxon>
        <taxon>Helotiales</taxon>
        <taxon>Mollisiaceae</taxon>
        <taxon>Phialocephala</taxon>
        <taxon>Phialocephala fortinii species complex</taxon>
    </lineage>
</organism>
<dbReference type="AlphaFoldDB" id="A0A1L7XKR1"/>
<dbReference type="PANTHER" id="PTHR43671:SF98">
    <property type="entry name" value="SERINE_THREONINE-PROTEIN KINASE NEK11"/>
    <property type="match status" value="1"/>
</dbReference>
<dbReference type="SUPFAM" id="SSF56112">
    <property type="entry name" value="Protein kinase-like (PK-like)"/>
    <property type="match status" value="1"/>
</dbReference>
<evidence type="ECO:0000313" key="18">
    <source>
        <dbReference type="Proteomes" id="UP000184330"/>
    </source>
</evidence>
<sequence length="587" mass="67598">MEENTPCKKYVVGEEAMEYDMIHKDAEGWHVGYLMTPMRTYLEEYRRGERVHWREEGKQFFTWKGPEAMAPLKYIQHLGGVHDRALVERVQCKLCNKRTVLARKLVNCRNEDILERTKHALQEINVLINLRHPHIVAFVDAYYLDGDGNENASKIGILLYPAAEWNLKQFMEAYEPTQNDEEARTISRQIHNQKMYHLRRFFACLSQALDFLHKNVRHKDITPYNVLVDSFGNVLISDFGLSRSFTNAKECYTDTEKFTSPEYSSPEFAEGRERGKESDIFGLGLVFAEMATVVMNRSLEAFKQYRNNSDENEGYAYFNNPNAVKDWLEKELRSSGEPGQQEMENAIPSILKMISYQENLRPVSRELHGLFGNISPIKCPDCHPGSATVWNPDTSPMSEDDQRRFEIWKKGNSTEFLAANALAVTSARTDDQLIEGSPGTFQNDQRQPDRQDSGSTENGSASSKGSRSRQKQEQPPNNVVITSGRGKMIVFDVEKPDKIQYVSWEEIKRRKSLPQIMHNLLTFNRQKSNSEKTSQRCPKIHPSLRRRRSRHVYCRGKSAAATNEGNDKKTLGRPAIYKYIEHATCRS</sequence>
<dbReference type="PANTHER" id="PTHR43671">
    <property type="entry name" value="SERINE/THREONINE-PROTEIN KINASE NEK"/>
    <property type="match status" value="1"/>
</dbReference>
<evidence type="ECO:0000256" key="8">
    <source>
        <dbReference type="ARBA" id="ARBA00022741"/>
    </source>
</evidence>
<dbReference type="Pfam" id="PF00069">
    <property type="entry name" value="Pkinase"/>
    <property type="match status" value="1"/>
</dbReference>
<feature type="region of interest" description="Disordered" evidence="15">
    <location>
        <begin position="433"/>
        <end position="483"/>
    </location>
</feature>
<evidence type="ECO:0000256" key="9">
    <source>
        <dbReference type="ARBA" id="ARBA00022777"/>
    </source>
</evidence>
<feature type="domain" description="Protein kinase" evidence="16">
    <location>
        <begin position="72"/>
        <end position="371"/>
    </location>
</feature>
<dbReference type="InterPro" id="IPR000719">
    <property type="entry name" value="Prot_kinase_dom"/>
</dbReference>
<dbReference type="GO" id="GO:0005524">
    <property type="term" value="F:ATP binding"/>
    <property type="evidence" value="ECO:0007669"/>
    <property type="project" value="UniProtKB-KW"/>
</dbReference>
<name>A0A1L7XKR1_9HELO</name>
<dbReference type="STRING" id="576137.A0A1L7XKR1"/>